<dbReference type="PANTHER" id="PTHR43553">
    <property type="entry name" value="HEAVY METAL TRANSPORTER"/>
    <property type="match status" value="1"/>
</dbReference>
<dbReference type="CDD" id="cd03225">
    <property type="entry name" value="ABC_cobalt_CbiO_domain1"/>
    <property type="match status" value="1"/>
</dbReference>
<sequence length="243" mass="26103">MPDPTPGITLSAATVILSDRVVLDSISLTLTEQRIGILGRNGSGKTTLLRLIAGLIAPQQGSVRLDGIDPYSDRKAALAAIGILFQNPDHQILFPTVEEELAFGLIQSGVSQAEALARVHQALAREGRAHWAKEPVSNLSQGQRHYLCLQAVLLMQPRTILLDEPLAGLDLPTQARLARRFADLPQRLVTITHDPAAVAAADRVLWLEGGRIAADGLPADVLPAFTAEMARIGERDADADLTR</sequence>
<evidence type="ECO:0000313" key="7">
    <source>
        <dbReference type="Proteomes" id="UP000282002"/>
    </source>
</evidence>
<dbReference type="OrthoDB" id="9782163at2"/>
<dbReference type="SMART" id="SM00382">
    <property type="entry name" value="AAA"/>
    <property type="match status" value="1"/>
</dbReference>
<dbReference type="InterPro" id="IPR027417">
    <property type="entry name" value="P-loop_NTPase"/>
</dbReference>
<evidence type="ECO:0000313" key="6">
    <source>
        <dbReference type="EMBL" id="AZL58509.1"/>
    </source>
</evidence>
<gene>
    <name evidence="6" type="ORF">EI545_06485</name>
</gene>
<organism evidence="6 7">
    <name type="scientific">Tabrizicola piscis</name>
    <dbReference type="NCBI Taxonomy" id="2494374"/>
    <lineage>
        <taxon>Bacteria</taxon>
        <taxon>Pseudomonadati</taxon>
        <taxon>Pseudomonadota</taxon>
        <taxon>Alphaproteobacteria</taxon>
        <taxon>Rhodobacterales</taxon>
        <taxon>Paracoccaceae</taxon>
        <taxon>Tabrizicola</taxon>
    </lineage>
</organism>
<dbReference type="InterPro" id="IPR015856">
    <property type="entry name" value="ABC_transpr_CbiO/EcfA_su"/>
</dbReference>
<accession>A0A3S8U4N7</accession>
<evidence type="ECO:0000256" key="3">
    <source>
        <dbReference type="ARBA" id="ARBA00022741"/>
    </source>
</evidence>
<dbReference type="GO" id="GO:0005524">
    <property type="term" value="F:ATP binding"/>
    <property type="evidence" value="ECO:0007669"/>
    <property type="project" value="UniProtKB-KW"/>
</dbReference>
<dbReference type="PANTHER" id="PTHR43553:SF24">
    <property type="entry name" value="ENERGY-COUPLING FACTOR TRANSPORTER ATP-BINDING PROTEIN ECFA1"/>
    <property type="match status" value="1"/>
</dbReference>
<evidence type="ECO:0000256" key="1">
    <source>
        <dbReference type="ARBA" id="ARBA00005417"/>
    </source>
</evidence>
<evidence type="ECO:0000259" key="5">
    <source>
        <dbReference type="PROSITE" id="PS50893"/>
    </source>
</evidence>
<reference evidence="6 7" key="1">
    <citation type="submission" date="2018-12" db="EMBL/GenBank/DDBJ databases">
        <title>Complete genome sequencing of Tabrizicola sp. K13M18.</title>
        <authorList>
            <person name="Bae J.-W."/>
        </authorList>
    </citation>
    <scope>NUCLEOTIDE SEQUENCE [LARGE SCALE GENOMIC DNA]</scope>
    <source>
        <strain evidence="6 7">K13M18</strain>
    </source>
</reference>
<dbReference type="KEGG" id="taw:EI545_06485"/>
<evidence type="ECO:0000256" key="4">
    <source>
        <dbReference type="ARBA" id="ARBA00022840"/>
    </source>
</evidence>
<name>A0A3S8U4N7_9RHOB</name>
<dbReference type="EMBL" id="CP034328">
    <property type="protein sequence ID" value="AZL58509.1"/>
    <property type="molecule type" value="Genomic_DNA"/>
</dbReference>
<proteinExistence type="inferred from homology"/>
<keyword evidence="7" id="KW-1185">Reference proteome</keyword>
<dbReference type="InterPro" id="IPR003593">
    <property type="entry name" value="AAA+_ATPase"/>
</dbReference>
<keyword evidence="2" id="KW-0813">Transport</keyword>
<keyword evidence="3" id="KW-0547">Nucleotide-binding</keyword>
<dbReference type="InterPro" id="IPR050095">
    <property type="entry name" value="ECF_ABC_transporter_ATP-bd"/>
</dbReference>
<dbReference type="GO" id="GO:0042626">
    <property type="term" value="F:ATPase-coupled transmembrane transporter activity"/>
    <property type="evidence" value="ECO:0007669"/>
    <property type="project" value="TreeGrafter"/>
</dbReference>
<keyword evidence="4 6" id="KW-0067">ATP-binding</keyword>
<dbReference type="Proteomes" id="UP000282002">
    <property type="component" value="Chromosome"/>
</dbReference>
<dbReference type="InterPro" id="IPR003439">
    <property type="entry name" value="ABC_transporter-like_ATP-bd"/>
</dbReference>
<comment type="similarity">
    <text evidence="1">Belongs to the ABC transporter superfamily.</text>
</comment>
<dbReference type="PROSITE" id="PS50893">
    <property type="entry name" value="ABC_TRANSPORTER_2"/>
    <property type="match status" value="1"/>
</dbReference>
<dbReference type="Pfam" id="PF00005">
    <property type="entry name" value="ABC_tran"/>
    <property type="match status" value="1"/>
</dbReference>
<dbReference type="AlphaFoldDB" id="A0A3S8U4N7"/>
<dbReference type="RefSeq" id="WP_125324710.1">
    <property type="nucleotide sequence ID" value="NZ_CP034328.1"/>
</dbReference>
<dbReference type="GO" id="GO:0016887">
    <property type="term" value="F:ATP hydrolysis activity"/>
    <property type="evidence" value="ECO:0007669"/>
    <property type="project" value="InterPro"/>
</dbReference>
<dbReference type="SUPFAM" id="SSF52540">
    <property type="entry name" value="P-loop containing nucleoside triphosphate hydrolases"/>
    <property type="match status" value="1"/>
</dbReference>
<dbReference type="Gene3D" id="3.40.50.300">
    <property type="entry name" value="P-loop containing nucleotide triphosphate hydrolases"/>
    <property type="match status" value="1"/>
</dbReference>
<evidence type="ECO:0000256" key="2">
    <source>
        <dbReference type="ARBA" id="ARBA00022448"/>
    </source>
</evidence>
<feature type="domain" description="ABC transporter" evidence="5">
    <location>
        <begin position="8"/>
        <end position="234"/>
    </location>
</feature>
<protein>
    <submittedName>
        <fullName evidence="6">ABC transporter ATP-binding protein</fullName>
    </submittedName>
</protein>
<dbReference type="GO" id="GO:0043190">
    <property type="term" value="C:ATP-binding cassette (ABC) transporter complex"/>
    <property type="evidence" value="ECO:0007669"/>
    <property type="project" value="TreeGrafter"/>
</dbReference>